<keyword evidence="2" id="KW-1185">Reference proteome</keyword>
<dbReference type="Proteomes" id="UP001589700">
    <property type="component" value="Unassembled WGS sequence"/>
</dbReference>
<sequence>MGSRDRARRRLERLRAHDRRPVRIRVADVSRPDFQREAWRQSATIAASADDAADQAFVDAVASGWDDG</sequence>
<protein>
    <submittedName>
        <fullName evidence="1">Antitoxin MazE-like protein</fullName>
    </submittedName>
</protein>
<dbReference type="RefSeq" id="WP_182631544.1">
    <property type="nucleotide sequence ID" value="NZ_JAALDM010000063.1"/>
</dbReference>
<proteinExistence type="predicted"/>
<accession>A0ABV5JKQ8</accession>
<reference evidence="1 2" key="1">
    <citation type="submission" date="2024-09" db="EMBL/GenBank/DDBJ databases">
        <authorList>
            <person name="Sun Q."/>
            <person name="Mori K."/>
        </authorList>
    </citation>
    <scope>NUCLEOTIDE SEQUENCE [LARGE SCALE GENOMIC DNA]</scope>
    <source>
        <strain evidence="1 2">CCM 7659</strain>
    </source>
</reference>
<gene>
    <name evidence="1" type="ORF">ACFFVD_00645</name>
</gene>
<comment type="caution">
    <text evidence="1">The sequence shown here is derived from an EMBL/GenBank/DDBJ whole genome shotgun (WGS) entry which is preliminary data.</text>
</comment>
<name>A0ABV5JKQ8_9ACTN</name>
<evidence type="ECO:0000313" key="1">
    <source>
        <dbReference type="EMBL" id="MFB9258308.1"/>
    </source>
</evidence>
<evidence type="ECO:0000313" key="2">
    <source>
        <dbReference type="Proteomes" id="UP001589700"/>
    </source>
</evidence>
<dbReference type="InterPro" id="IPR021558">
    <property type="entry name" value="MazE-like"/>
</dbReference>
<organism evidence="1 2">
    <name type="scientific">Dietzia aerolata</name>
    <dbReference type="NCBI Taxonomy" id="595984"/>
    <lineage>
        <taxon>Bacteria</taxon>
        <taxon>Bacillati</taxon>
        <taxon>Actinomycetota</taxon>
        <taxon>Actinomycetes</taxon>
        <taxon>Mycobacteriales</taxon>
        <taxon>Dietziaceae</taxon>
        <taxon>Dietzia</taxon>
    </lineage>
</organism>
<dbReference type="Pfam" id="PF11455">
    <property type="entry name" value="MazE-like"/>
    <property type="match status" value="1"/>
</dbReference>
<dbReference type="EMBL" id="JBHMDY010000001">
    <property type="protein sequence ID" value="MFB9258308.1"/>
    <property type="molecule type" value="Genomic_DNA"/>
</dbReference>